<dbReference type="GO" id="GO:0010150">
    <property type="term" value="P:leaf senescence"/>
    <property type="evidence" value="ECO:0007669"/>
    <property type="project" value="UniProtKB-ARBA"/>
</dbReference>
<dbReference type="InterPro" id="IPR007608">
    <property type="entry name" value="Senescence_reg_S40"/>
</dbReference>
<name>A0A0E0A1Y5_9ORYZ</name>
<dbReference type="PANTHER" id="PTHR33083">
    <property type="entry name" value="EXPRESSED PROTEIN"/>
    <property type="match status" value="1"/>
</dbReference>
<evidence type="ECO:0000256" key="2">
    <source>
        <dbReference type="SAM" id="MobiDB-lite"/>
    </source>
</evidence>
<dbReference type="Pfam" id="PF04520">
    <property type="entry name" value="Senescence_reg"/>
    <property type="match status" value="2"/>
</dbReference>
<evidence type="ECO:0000313" key="3">
    <source>
        <dbReference type="EnsemblPlants" id="OGLUM05G25040.1"/>
    </source>
</evidence>
<dbReference type="EnsemblPlants" id="OGLUM05G25040.1">
    <property type="protein sequence ID" value="OGLUM05G25040.1"/>
    <property type="gene ID" value="OGLUM05G25040"/>
</dbReference>
<keyword evidence="4" id="KW-1185">Reference proteome</keyword>
<reference evidence="3" key="1">
    <citation type="submission" date="2015-04" db="UniProtKB">
        <authorList>
            <consortium name="EnsemblPlants"/>
        </authorList>
    </citation>
    <scope>IDENTIFICATION</scope>
</reference>
<dbReference type="HOGENOM" id="CLU_807479_0_0_1"/>
<evidence type="ECO:0000313" key="4">
    <source>
        <dbReference type="Proteomes" id="UP000026961"/>
    </source>
</evidence>
<feature type="region of interest" description="Disordered" evidence="2">
    <location>
        <begin position="268"/>
        <end position="288"/>
    </location>
</feature>
<comment type="similarity">
    <text evidence="1">Belongs to the senescence regulator S40 family.</text>
</comment>
<accession>A0A0E0A1Y5</accession>
<dbReference type="AlphaFoldDB" id="A0A0E0A1Y5"/>
<organism evidence="3">
    <name type="scientific">Oryza glumipatula</name>
    <dbReference type="NCBI Taxonomy" id="40148"/>
    <lineage>
        <taxon>Eukaryota</taxon>
        <taxon>Viridiplantae</taxon>
        <taxon>Streptophyta</taxon>
        <taxon>Embryophyta</taxon>
        <taxon>Tracheophyta</taxon>
        <taxon>Spermatophyta</taxon>
        <taxon>Magnoliopsida</taxon>
        <taxon>Liliopsida</taxon>
        <taxon>Poales</taxon>
        <taxon>Poaceae</taxon>
        <taxon>BOP clade</taxon>
        <taxon>Oryzoideae</taxon>
        <taxon>Oryzeae</taxon>
        <taxon>Oryzinae</taxon>
        <taxon>Oryza</taxon>
    </lineage>
</organism>
<sequence>MAMVVEELDEFEVLWPDTDAADDDAPPPAISPAPPVQPYETCAPTPRVKHSRPVDVPCRGARLHRWNWRDGGASMEEDGHGSVVGKVVIVPPHLLLLFGVRRPEEEEEEMAAAPCTLPSSLGTRPCKRARDLRHLRNSVLRMTGDQTLRMPWIPTIRCTALHINPVRFLPAYRYTPLRSSHCRLPKELCLLTKTRQLLPLFSSSLQRTPPYINTPSPSPRRPLSVVQETAGDGDGDAMEEFQEADILWPEPAEDNSDDGVVVVTTTPSPVARRPVGSPESSSLSAPVEIAASRRKRRSRSWASEYNMFDQTNDDDDAVKKKMMNNGVMVAPPHAIVDRRRLRGRTAAYSMCAGKGRTLKGRDLRNVRNLDCKLLARGINV</sequence>
<protein>
    <submittedName>
        <fullName evidence="3">Uncharacterized protein</fullName>
    </submittedName>
</protein>
<dbReference type="eggNOG" id="ENOG502S431">
    <property type="taxonomic scope" value="Eukaryota"/>
</dbReference>
<proteinExistence type="inferred from homology"/>
<dbReference type="Proteomes" id="UP000026961">
    <property type="component" value="Chromosome 5"/>
</dbReference>
<feature type="compositionally biased region" description="Pro residues" evidence="2">
    <location>
        <begin position="26"/>
        <end position="37"/>
    </location>
</feature>
<feature type="region of interest" description="Disordered" evidence="2">
    <location>
        <begin position="208"/>
        <end position="231"/>
    </location>
</feature>
<feature type="region of interest" description="Disordered" evidence="2">
    <location>
        <begin position="18"/>
        <end position="38"/>
    </location>
</feature>
<reference evidence="3" key="2">
    <citation type="submission" date="2018-05" db="EMBL/GenBank/DDBJ databases">
        <title>OgluRS3 (Oryza glumaepatula Reference Sequence Version 3).</title>
        <authorList>
            <person name="Zhang J."/>
            <person name="Kudrna D."/>
            <person name="Lee S."/>
            <person name="Talag J."/>
            <person name="Welchert J."/>
            <person name="Wing R.A."/>
        </authorList>
    </citation>
    <scope>NUCLEOTIDE SEQUENCE [LARGE SCALE GENOMIC DNA]</scope>
</reference>
<dbReference type="PANTHER" id="PTHR33083:SF19">
    <property type="entry name" value="OS05G0531100 PROTEIN"/>
    <property type="match status" value="1"/>
</dbReference>
<evidence type="ECO:0000256" key="1">
    <source>
        <dbReference type="ARBA" id="ARBA00034773"/>
    </source>
</evidence>
<dbReference type="Gramene" id="OGLUM05G25040.1">
    <property type="protein sequence ID" value="OGLUM05G25040.1"/>
    <property type="gene ID" value="OGLUM05G25040"/>
</dbReference>